<dbReference type="Pfam" id="PF02601">
    <property type="entry name" value="Exonuc_VII_L"/>
    <property type="match status" value="1"/>
</dbReference>
<evidence type="ECO:0000256" key="3">
    <source>
        <dbReference type="ARBA" id="ARBA00022801"/>
    </source>
</evidence>
<dbReference type="GO" id="GO:0008855">
    <property type="term" value="F:exodeoxyribonuclease VII activity"/>
    <property type="evidence" value="ECO:0007669"/>
    <property type="project" value="UniProtKB-UniRule"/>
</dbReference>
<organism evidence="9 10">
    <name type="scientific">Lachnospira eligens</name>
    <dbReference type="NCBI Taxonomy" id="39485"/>
    <lineage>
        <taxon>Bacteria</taxon>
        <taxon>Bacillati</taxon>
        <taxon>Bacillota</taxon>
        <taxon>Clostridia</taxon>
        <taxon>Lachnospirales</taxon>
        <taxon>Lachnospiraceae</taxon>
        <taxon>Lachnospira</taxon>
    </lineage>
</organism>
<dbReference type="EMBL" id="CZBU01000002">
    <property type="protein sequence ID" value="CUQ76276.1"/>
    <property type="molecule type" value="Genomic_DNA"/>
</dbReference>
<evidence type="ECO:0000256" key="4">
    <source>
        <dbReference type="ARBA" id="ARBA00022839"/>
    </source>
</evidence>
<evidence type="ECO:0000256" key="2">
    <source>
        <dbReference type="ARBA" id="ARBA00022722"/>
    </source>
</evidence>
<evidence type="ECO:0000256" key="5">
    <source>
        <dbReference type="HAMAP-Rule" id="MF_00378"/>
    </source>
</evidence>
<evidence type="ECO:0000313" key="9">
    <source>
        <dbReference type="EMBL" id="CUQ76276.1"/>
    </source>
</evidence>
<comment type="similarity">
    <text evidence="5 6">Belongs to the XseA family.</text>
</comment>
<feature type="domain" description="OB-fold nucleic acid binding" evidence="8">
    <location>
        <begin position="15"/>
        <end position="109"/>
    </location>
</feature>
<dbReference type="GO" id="GO:0005737">
    <property type="term" value="C:cytoplasm"/>
    <property type="evidence" value="ECO:0007669"/>
    <property type="project" value="UniProtKB-SubCell"/>
</dbReference>
<keyword evidence="4 5" id="KW-0269">Exonuclease</keyword>
<dbReference type="CDD" id="cd04489">
    <property type="entry name" value="ExoVII_LU_OBF"/>
    <property type="match status" value="1"/>
</dbReference>
<gene>
    <name evidence="5 9" type="primary">xseA</name>
    <name evidence="9" type="ORF">ERS852490_00966</name>
</gene>
<evidence type="ECO:0000313" key="10">
    <source>
        <dbReference type="Proteomes" id="UP000095621"/>
    </source>
</evidence>
<protein>
    <recommendedName>
        <fullName evidence="5">Exodeoxyribonuclease 7 large subunit</fullName>
        <ecNumber evidence="5">3.1.11.6</ecNumber>
    </recommendedName>
    <alternativeName>
        <fullName evidence="5">Exodeoxyribonuclease VII large subunit</fullName>
        <shortName evidence="5">Exonuclease VII large subunit</shortName>
    </alternativeName>
</protein>
<comment type="subcellular location">
    <subcellularLocation>
        <location evidence="5 6">Cytoplasm</location>
    </subcellularLocation>
</comment>
<comment type="catalytic activity">
    <reaction evidence="5 6">
        <text>Exonucleolytic cleavage in either 5'- to 3'- or 3'- to 5'-direction to yield nucleoside 5'-phosphates.</text>
        <dbReference type="EC" id="3.1.11.6"/>
    </reaction>
</comment>
<dbReference type="InterPro" id="IPR003753">
    <property type="entry name" value="Exonuc_VII_L"/>
</dbReference>
<keyword evidence="1 5" id="KW-0963">Cytoplasm</keyword>
<evidence type="ECO:0000259" key="8">
    <source>
        <dbReference type="Pfam" id="PF13742"/>
    </source>
</evidence>
<evidence type="ECO:0000259" key="7">
    <source>
        <dbReference type="Pfam" id="PF02601"/>
    </source>
</evidence>
<keyword evidence="2 5" id="KW-0540">Nuclease</keyword>
<reference evidence="9 10" key="1">
    <citation type="submission" date="2015-09" db="EMBL/GenBank/DDBJ databases">
        <authorList>
            <consortium name="Pathogen Informatics"/>
        </authorList>
    </citation>
    <scope>NUCLEOTIDE SEQUENCE [LARGE SCALE GENOMIC DNA]</scope>
    <source>
        <strain evidence="9 10">2789STDY5834875</strain>
    </source>
</reference>
<comment type="function">
    <text evidence="5">Bidirectionally degrades single-stranded DNA into large acid-insoluble oligonucleotides, which are then degraded further into small acid-soluble oligonucleotides.</text>
</comment>
<proteinExistence type="inferred from homology"/>
<keyword evidence="3 5" id="KW-0378">Hydrolase</keyword>
<feature type="domain" description="Exonuclease VII large subunit C-terminal" evidence="7">
    <location>
        <begin position="133"/>
        <end position="348"/>
    </location>
</feature>
<evidence type="ECO:0000256" key="1">
    <source>
        <dbReference type="ARBA" id="ARBA00022490"/>
    </source>
</evidence>
<dbReference type="Pfam" id="PF13742">
    <property type="entry name" value="tRNA_anti_2"/>
    <property type="match status" value="1"/>
</dbReference>
<dbReference type="GO" id="GO:0006308">
    <property type="term" value="P:DNA catabolic process"/>
    <property type="evidence" value="ECO:0007669"/>
    <property type="project" value="UniProtKB-UniRule"/>
</dbReference>
<dbReference type="InterPro" id="IPR025824">
    <property type="entry name" value="OB-fold_nuc-bd_dom"/>
</dbReference>
<accession>A0A174YWE5</accession>
<dbReference type="PANTHER" id="PTHR30008:SF0">
    <property type="entry name" value="EXODEOXYRIBONUCLEASE 7 LARGE SUBUNIT"/>
    <property type="match status" value="1"/>
</dbReference>
<name>A0A174YWE5_9FIRM</name>
<comment type="subunit">
    <text evidence="5">Heterooligomer composed of large and small subunits.</text>
</comment>
<dbReference type="InterPro" id="IPR020579">
    <property type="entry name" value="Exonuc_VII_lsu_C"/>
</dbReference>
<dbReference type="GO" id="GO:0003676">
    <property type="term" value="F:nucleic acid binding"/>
    <property type="evidence" value="ECO:0007669"/>
    <property type="project" value="InterPro"/>
</dbReference>
<evidence type="ECO:0000256" key="6">
    <source>
        <dbReference type="RuleBase" id="RU004355"/>
    </source>
</evidence>
<dbReference type="NCBIfam" id="TIGR00237">
    <property type="entry name" value="xseA"/>
    <property type="match status" value="1"/>
</dbReference>
<dbReference type="PANTHER" id="PTHR30008">
    <property type="entry name" value="EXODEOXYRIBONUCLEASE 7 LARGE SUBUNIT"/>
    <property type="match status" value="1"/>
</dbReference>
<dbReference type="AlphaFoldDB" id="A0A174YWE5"/>
<dbReference type="GO" id="GO:0009318">
    <property type="term" value="C:exodeoxyribonuclease VII complex"/>
    <property type="evidence" value="ECO:0007669"/>
    <property type="project" value="UniProtKB-UniRule"/>
</dbReference>
<dbReference type="HAMAP" id="MF_00378">
    <property type="entry name" value="Exonuc_7_L"/>
    <property type="match status" value="1"/>
</dbReference>
<sequence length="413" mass="46582">MQFLHVKRGYMAGVYTVKQVNSYIKNMFKQDFLLNSVSVKGEISNCKYHTSGHIYFTLKDADAALSVIMFASQAAKLAFKLKDGMSVVVSGRVDVFDAAGKYQLYANTVQQEGIGELYQKFEQLKQYYEDMGYFAKEYKRPLPAFTKKLGVVTSKTGAAVQDIMNISKRRNPYIQIVLYPAYVQGEHAKQSIVSGITRLDKMGLDCIIVGRGGGSIEDLWAFNEPEVVEAVFNASTPVISAVGHETDFTLTDFVADMRAPTPSAAAELAVTEAVAVENRIYEYERRLKQQMMYSLSAKRDCLERLKLKIEYLNPVNQIYDKRQRLMNIEDKLNMLIKRCAADNRNRLRLYASKLDGLSPLKKLDMGYGYIENSEGNRIVSAGQVSSDDEITVYLKDGSIRSKVIEVGEAWQKH</sequence>
<dbReference type="Proteomes" id="UP000095621">
    <property type="component" value="Unassembled WGS sequence"/>
</dbReference>
<dbReference type="EC" id="3.1.11.6" evidence="5"/>